<sequence length="598" mass="68828">MVKNAMLNPKSNIMKDLMKTLLIVPFFALLLFTSCQDEVVDITPPNDSEALVANSELTKLISATSIKDGSDDNIIDRASCLSVELPVTVIVNGLEITVDSKEDFKVIEAIFNEFEDDEDHLDIVFPITIVLSNHSEVVIENKDALENLIKECKGENEPDDDIECIDFKYPISFSVYNTDFEIIDVVTIESDRQLYHFMKRVKEGEVFASLNFPVTMVLSDGSAVVVNNNQELQQVIQDAKEACDEDDDNDYGDDDFTKERLDNLLMSCPWVVYEFKRNEDNLNDKYREYVIAFKENSVVKVRARGGDMLTGTWSTRVTDQGALIKLEFDTLVDFTLEWFVYDLEPGRIKLYQAGGNRIILKKNCDVVVDYTKERIYNYLQECLWRIVRLSVDGIDNEKDYIGTPLKFFENNVVKLRVNGEYIEGTYEIGVRNDNFILQIILEGRPNLKLEWVITFLEPGLIKLENANNRMVLERHCPNTDDDLNYIDGVLTDGDWEVARYFIAEGELEKDDEFFMYTLNFFETGRVRVTDPNNGTFGGSWLSYRKEGLKLALYFGDNDPFSTLNHRWQIKEISENRIELKDYSATGAIERILVLEKKM</sequence>
<gene>
    <name evidence="1" type="ORF">GCM10022395_16770</name>
</gene>
<dbReference type="Proteomes" id="UP001500954">
    <property type="component" value="Unassembled WGS sequence"/>
</dbReference>
<comment type="caution">
    <text evidence="1">The sequence shown here is derived from an EMBL/GenBank/DDBJ whole genome shotgun (WGS) entry which is preliminary data.</text>
</comment>
<evidence type="ECO:0000313" key="1">
    <source>
        <dbReference type="EMBL" id="GAA3567288.1"/>
    </source>
</evidence>
<evidence type="ECO:0000313" key="2">
    <source>
        <dbReference type="Proteomes" id="UP001500954"/>
    </source>
</evidence>
<dbReference type="PROSITE" id="PS51257">
    <property type="entry name" value="PROKAR_LIPOPROTEIN"/>
    <property type="match status" value="1"/>
</dbReference>
<keyword evidence="2" id="KW-1185">Reference proteome</keyword>
<name>A0ABP6XJX0_9FLAO</name>
<proteinExistence type="predicted"/>
<dbReference type="EMBL" id="BAABCY010000039">
    <property type="protein sequence ID" value="GAA3567288.1"/>
    <property type="molecule type" value="Genomic_DNA"/>
</dbReference>
<reference evidence="2" key="1">
    <citation type="journal article" date="2019" name="Int. J. Syst. Evol. Microbiol.">
        <title>The Global Catalogue of Microorganisms (GCM) 10K type strain sequencing project: providing services to taxonomists for standard genome sequencing and annotation.</title>
        <authorList>
            <consortium name="The Broad Institute Genomics Platform"/>
            <consortium name="The Broad Institute Genome Sequencing Center for Infectious Disease"/>
            <person name="Wu L."/>
            <person name="Ma J."/>
        </authorList>
    </citation>
    <scope>NUCLEOTIDE SEQUENCE [LARGE SCALE GENOMIC DNA]</scope>
    <source>
        <strain evidence="2">JCM 17111</strain>
    </source>
</reference>
<protein>
    <recommendedName>
        <fullName evidence="3">Lipocalin-like domain-containing protein</fullName>
    </recommendedName>
</protein>
<organism evidence="1 2">
    <name type="scientific">Snuella lapsa</name>
    <dbReference type="NCBI Taxonomy" id="870481"/>
    <lineage>
        <taxon>Bacteria</taxon>
        <taxon>Pseudomonadati</taxon>
        <taxon>Bacteroidota</taxon>
        <taxon>Flavobacteriia</taxon>
        <taxon>Flavobacteriales</taxon>
        <taxon>Flavobacteriaceae</taxon>
        <taxon>Snuella</taxon>
    </lineage>
</organism>
<evidence type="ECO:0008006" key="3">
    <source>
        <dbReference type="Google" id="ProtNLM"/>
    </source>
</evidence>
<accession>A0ABP6XJX0</accession>